<dbReference type="AlphaFoldDB" id="K5WWJ9"/>
<name>K5WWJ9_PHACS</name>
<feature type="region of interest" description="Disordered" evidence="1">
    <location>
        <begin position="1"/>
        <end position="64"/>
    </location>
</feature>
<evidence type="ECO:0000313" key="2">
    <source>
        <dbReference type="EMBL" id="EKM54812.1"/>
    </source>
</evidence>
<feature type="compositionally biased region" description="Basic and acidic residues" evidence="1">
    <location>
        <begin position="1"/>
        <end position="16"/>
    </location>
</feature>
<dbReference type="KEGG" id="pco:PHACADRAFT_29966"/>
<dbReference type="Proteomes" id="UP000008370">
    <property type="component" value="Unassembled WGS sequence"/>
</dbReference>
<evidence type="ECO:0000256" key="1">
    <source>
        <dbReference type="SAM" id="MobiDB-lite"/>
    </source>
</evidence>
<dbReference type="HOGENOM" id="CLU_141168_0_0_1"/>
<accession>K5WWJ9</accession>
<dbReference type="GeneID" id="18919605"/>
<dbReference type="InParanoid" id="K5WWJ9"/>
<protein>
    <submittedName>
        <fullName evidence="2">Uncharacterized protein</fullName>
    </submittedName>
</protein>
<gene>
    <name evidence="2" type="ORF">PHACADRAFT_29966</name>
</gene>
<evidence type="ECO:0000313" key="3">
    <source>
        <dbReference type="Proteomes" id="UP000008370"/>
    </source>
</evidence>
<proteinExistence type="predicted"/>
<keyword evidence="3" id="KW-1185">Reference proteome</keyword>
<sequence length="113" mass="12522">MGPFGRKSDTSREQARKKVQPAQALGGAVGDGAKPTHKNPENSNAHDGGSQRRTRAPPHTDLNVHFIVPSERQLENLERMHPGYGKKAREIHDQLAREYAAEHCPDAIRANVR</sequence>
<dbReference type="EMBL" id="JH930473">
    <property type="protein sequence ID" value="EKM54812.1"/>
    <property type="molecule type" value="Genomic_DNA"/>
</dbReference>
<organism evidence="2 3">
    <name type="scientific">Phanerochaete carnosa (strain HHB-10118-sp)</name>
    <name type="common">White-rot fungus</name>
    <name type="synonym">Peniophora carnosa</name>
    <dbReference type="NCBI Taxonomy" id="650164"/>
    <lineage>
        <taxon>Eukaryota</taxon>
        <taxon>Fungi</taxon>
        <taxon>Dikarya</taxon>
        <taxon>Basidiomycota</taxon>
        <taxon>Agaricomycotina</taxon>
        <taxon>Agaricomycetes</taxon>
        <taxon>Polyporales</taxon>
        <taxon>Phanerochaetaceae</taxon>
        <taxon>Phanerochaete</taxon>
    </lineage>
</organism>
<dbReference type="RefSeq" id="XP_007396553.1">
    <property type="nucleotide sequence ID" value="XM_007396491.1"/>
</dbReference>
<reference evidence="2 3" key="1">
    <citation type="journal article" date="2012" name="BMC Genomics">
        <title>Comparative genomics of the white-rot fungi, Phanerochaete carnosa and P. chrysosporium, to elucidate the genetic basis of the distinct wood types they colonize.</title>
        <authorList>
            <person name="Suzuki H."/>
            <person name="MacDonald J."/>
            <person name="Syed K."/>
            <person name="Salamov A."/>
            <person name="Hori C."/>
            <person name="Aerts A."/>
            <person name="Henrissat B."/>
            <person name="Wiebenga A."/>
            <person name="vanKuyk P.A."/>
            <person name="Barry K."/>
            <person name="Lindquist E."/>
            <person name="LaButti K."/>
            <person name="Lapidus A."/>
            <person name="Lucas S."/>
            <person name="Coutinho P."/>
            <person name="Gong Y."/>
            <person name="Samejima M."/>
            <person name="Mahadevan R."/>
            <person name="Abou-Zaid M."/>
            <person name="de Vries R.P."/>
            <person name="Igarashi K."/>
            <person name="Yadav J.S."/>
            <person name="Grigoriev I.V."/>
            <person name="Master E.R."/>
        </authorList>
    </citation>
    <scope>NUCLEOTIDE SEQUENCE [LARGE SCALE GENOMIC DNA]</scope>
    <source>
        <strain evidence="2 3">HHB-10118-sp</strain>
    </source>
</reference>